<evidence type="ECO:0000256" key="5">
    <source>
        <dbReference type="SAM" id="Phobius"/>
    </source>
</evidence>
<keyword evidence="8" id="KW-1185">Reference proteome</keyword>
<keyword evidence="2 5" id="KW-0812">Transmembrane</keyword>
<dbReference type="EMBL" id="JAUSTT010000004">
    <property type="protein sequence ID" value="MDQ0175076.1"/>
    <property type="molecule type" value="Genomic_DNA"/>
</dbReference>
<accession>A0ABT9WP69</accession>
<feature type="transmembrane region" description="Helical" evidence="5">
    <location>
        <begin position="159"/>
        <end position="184"/>
    </location>
</feature>
<reference evidence="7 8" key="1">
    <citation type="submission" date="2023-07" db="EMBL/GenBank/DDBJ databases">
        <title>Genomic Encyclopedia of Type Strains, Phase IV (KMG-IV): sequencing the most valuable type-strain genomes for metagenomic binning, comparative biology and taxonomic classification.</title>
        <authorList>
            <person name="Goeker M."/>
        </authorList>
    </citation>
    <scope>NUCLEOTIDE SEQUENCE [LARGE SCALE GENOMIC DNA]</scope>
    <source>
        <strain evidence="7 8">DSM 23837</strain>
    </source>
</reference>
<evidence type="ECO:0000256" key="4">
    <source>
        <dbReference type="ARBA" id="ARBA00023136"/>
    </source>
</evidence>
<organism evidence="7 8">
    <name type="scientific">Bacillus chungangensis</name>
    <dbReference type="NCBI Taxonomy" id="587633"/>
    <lineage>
        <taxon>Bacteria</taxon>
        <taxon>Bacillati</taxon>
        <taxon>Bacillota</taxon>
        <taxon>Bacilli</taxon>
        <taxon>Bacillales</taxon>
        <taxon>Bacillaceae</taxon>
        <taxon>Bacillus</taxon>
    </lineage>
</organism>
<dbReference type="Gene3D" id="3.40.1710.10">
    <property type="entry name" value="abc type-2 transporter like domain"/>
    <property type="match status" value="1"/>
</dbReference>
<proteinExistence type="predicted"/>
<feature type="domain" description="ABC-2 type transporter transmembrane" evidence="6">
    <location>
        <begin position="4"/>
        <end position="292"/>
    </location>
</feature>
<keyword evidence="4 5" id="KW-0472">Membrane</keyword>
<evidence type="ECO:0000256" key="3">
    <source>
        <dbReference type="ARBA" id="ARBA00022989"/>
    </source>
</evidence>
<dbReference type="InterPro" id="IPR013525">
    <property type="entry name" value="ABC2_TM"/>
</dbReference>
<keyword evidence="3 5" id="KW-1133">Transmembrane helix</keyword>
<evidence type="ECO:0000256" key="2">
    <source>
        <dbReference type="ARBA" id="ARBA00022692"/>
    </source>
</evidence>
<evidence type="ECO:0000313" key="8">
    <source>
        <dbReference type="Proteomes" id="UP001223586"/>
    </source>
</evidence>
<dbReference type="InterPro" id="IPR051328">
    <property type="entry name" value="T7SS_ABC-Transporter"/>
</dbReference>
<feature type="transmembrane region" description="Helical" evidence="5">
    <location>
        <begin position="117"/>
        <end position="139"/>
    </location>
</feature>
<evidence type="ECO:0000313" key="7">
    <source>
        <dbReference type="EMBL" id="MDQ0175076.1"/>
    </source>
</evidence>
<protein>
    <submittedName>
        <fullName evidence="7">Phage infection (PIP) family protein YhgE</fullName>
    </submittedName>
</protein>
<comment type="caution">
    <text evidence="7">The sequence shown here is derived from an EMBL/GenBank/DDBJ whole genome shotgun (WGS) entry which is preliminary data.</text>
</comment>
<feature type="transmembrane region" description="Helical" evidence="5">
    <location>
        <begin position="282"/>
        <end position="299"/>
    </location>
</feature>
<comment type="subcellular location">
    <subcellularLocation>
        <location evidence="1">Membrane</location>
        <topology evidence="1">Multi-pass membrane protein</topology>
    </subcellularLocation>
</comment>
<name>A0ABT9WP69_9BACI</name>
<dbReference type="Pfam" id="PF12698">
    <property type="entry name" value="ABC2_membrane_3"/>
    <property type="match status" value="1"/>
</dbReference>
<evidence type="ECO:0000259" key="6">
    <source>
        <dbReference type="Pfam" id="PF12698"/>
    </source>
</evidence>
<dbReference type="PANTHER" id="PTHR43077:SF5">
    <property type="entry name" value="PHAGE INFECTION PROTEIN"/>
    <property type="match status" value="1"/>
</dbReference>
<sequence>MNLRKWNMIVYIPSTFTKDLQTKGTSNIKYYINQSSPTLSKQIMESAATAITSKINKEMYTVIQKQINEQLPKEVAIQTPNQEIAEQLAKKIVEEMQGALQINPVTMSIIKTNDVKGFAATMIPLLMILASFVGAMIMSQQLQFATQKLLTLYNKWMLFFAKQMINLLLSLTLALLTLGLMALYKMDMQTSLLTVWLFQSLLFFSFLCFTQVFVILFGNPGMIFNIIAMATQLVSSGTIVPREMLSSFYWKIGSFLPATYGANGYFSLIYGGGDLAADAKSLMMLVGAAILIAVGRVTFSPSVIKTDRKAETHM</sequence>
<evidence type="ECO:0000256" key="1">
    <source>
        <dbReference type="ARBA" id="ARBA00004141"/>
    </source>
</evidence>
<dbReference type="Proteomes" id="UP001223586">
    <property type="component" value="Unassembled WGS sequence"/>
</dbReference>
<feature type="transmembrane region" description="Helical" evidence="5">
    <location>
        <begin position="248"/>
        <end position="270"/>
    </location>
</feature>
<dbReference type="PANTHER" id="PTHR43077">
    <property type="entry name" value="TRANSPORT PERMEASE YVFS-RELATED"/>
    <property type="match status" value="1"/>
</dbReference>
<feature type="transmembrane region" description="Helical" evidence="5">
    <location>
        <begin position="223"/>
        <end position="241"/>
    </location>
</feature>
<feature type="transmembrane region" description="Helical" evidence="5">
    <location>
        <begin position="196"/>
        <end position="217"/>
    </location>
</feature>
<gene>
    <name evidence="7" type="ORF">J2S08_000910</name>
</gene>